<dbReference type="PROSITE" id="PS00018">
    <property type="entry name" value="EF_HAND_1"/>
    <property type="match status" value="1"/>
</dbReference>
<keyword evidence="3" id="KW-1185">Reference proteome</keyword>
<protein>
    <recommendedName>
        <fullName evidence="4">Histone H1</fullName>
    </recommendedName>
</protein>
<organism evidence="2 3">
    <name type="scientific">Mucilaginibacter frigoritolerans</name>
    <dbReference type="NCBI Taxonomy" id="652788"/>
    <lineage>
        <taxon>Bacteria</taxon>
        <taxon>Pseudomonadati</taxon>
        <taxon>Bacteroidota</taxon>
        <taxon>Sphingobacteriia</taxon>
        <taxon>Sphingobacteriales</taxon>
        <taxon>Sphingobacteriaceae</taxon>
        <taxon>Mucilaginibacter</taxon>
    </lineage>
</organism>
<dbReference type="RefSeq" id="WP_144911643.1">
    <property type="nucleotide sequence ID" value="NZ_VLLI01000004.1"/>
</dbReference>
<reference evidence="2 3" key="1">
    <citation type="submission" date="2019-07" db="EMBL/GenBank/DDBJ databases">
        <title>Genomic Encyclopedia of Archaeal and Bacterial Type Strains, Phase II (KMG-II): from individual species to whole genera.</title>
        <authorList>
            <person name="Goeker M."/>
        </authorList>
    </citation>
    <scope>NUCLEOTIDE SEQUENCE [LARGE SCALE GENOMIC DNA]</scope>
    <source>
        <strain evidence="2 3">ATCC BAA-1854</strain>
    </source>
</reference>
<evidence type="ECO:0008006" key="4">
    <source>
        <dbReference type="Google" id="ProtNLM"/>
    </source>
</evidence>
<accession>A0A562U731</accession>
<evidence type="ECO:0000313" key="3">
    <source>
        <dbReference type="Proteomes" id="UP000317010"/>
    </source>
</evidence>
<dbReference type="EMBL" id="VLLI01000004">
    <property type="protein sequence ID" value="TWJ01588.1"/>
    <property type="molecule type" value="Genomic_DNA"/>
</dbReference>
<gene>
    <name evidence="2" type="ORF">JN11_01739</name>
</gene>
<dbReference type="OrthoDB" id="8455952at2"/>
<feature type="region of interest" description="Disordered" evidence="1">
    <location>
        <begin position="22"/>
        <end position="71"/>
    </location>
</feature>
<sequence>MTKKDLNQLAKFIIDISMEETEDTNKDKKLSNEEVKGRTGGLVGGNARANSLTAEQRSEIAKKAAEKRWGC</sequence>
<dbReference type="InterPro" id="IPR018247">
    <property type="entry name" value="EF_Hand_1_Ca_BS"/>
</dbReference>
<dbReference type="AlphaFoldDB" id="A0A562U731"/>
<proteinExistence type="predicted"/>
<evidence type="ECO:0000313" key="2">
    <source>
        <dbReference type="EMBL" id="TWJ01588.1"/>
    </source>
</evidence>
<evidence type="ECO:0000256" key="1">
    <source>
        <dbReference type="SAM" id="MobiDB-lite"/>
    </source>
</evidence>
<comment type="caution">
    <text evidence="2">The sequence shown here is derived from an EMBL/GenBank/DDBJ whole genome shotgun (WGS) entry which is preliminary data.</text>
</comment>
<feature type="compositionally biased region" description="Basic and acidic residues" evidence="1">
    <location>
        <begin position="23"/>
        <end position="37"/>
    </location>
</feature>
<dbReference type="Proteomes" id="UP000317010">
    <property type="component" value="Unassembled WGS sequence"/>
</dbReference>
<feature type="compositionally biased region" description="Basic and acidic residues" evidence="1">
    <location>
        <begin position="56"/>
        <end position="71"/>
    </location>
</feature>
<name>A0A562U731_9SPHI</name>